<organism evidence="2">
    <name type="scientific">Spongospora subterranea</name>
    <dbReference type="NCBI Taxonomy" id="70186"/>
    <lineage>
        <taxon>Eukaryota</taxon>
        <taxon>Sar</taxon>
        <taxon>Rhizaria</taxon>
        <taxon>Endomyxa</taxon>
        <taxon>Phytomyxea</taxon>
        <taxon>Plasmodiophorida</taxon>
        <taxon>Plasmodiophoridae</taxon>
        <taxon>Spongospora</taxon>
    </lineage>
</organism>
<feature type="region of interest" description="Disordered" evidence="1">
    <location>
        <begin position="220"/>
        <end position="276"/>
    </location>
</feature>
<feature type="compositionally biased region" description="Low complexity" evidence="1">
    <location>
        <begin position="296"/>
        <end position="310"/>
    </location>
</feature>
<feature type="region of interest" description="Disordered" evidence="1">
    <location>
        <begin position="290"/>
        <end position="329"/>
    </location>
</feature>
<name>A0A0H5R674_9EUKA</name>
<feature type="region of interest" description="Disordered" evidence="1">
    <location>
        <begin position="363"/>
        <end position="434"/>
    </location>
</feature>
<evidence type="ECO:0000313" key="2">
    <source>
        <dbReference type="EMBL" id="CRZ09336.1"/>
    </source>
</evidence>
<dbReference type="AlphaFoldDB" id="A0A0H5R674"/>
<evidence type="ECO:0000256" key="1">
    <source>
        <dbReference type="SAM" id="MobiDB-lite"/>
    </source>
</evidence>
<feature type="compositionally biased region" description="Polar residues" evidence="1">
    <location>
        <begin position="398"/>
        <end position="411"/>
    </location>
</feature>
<proteinExistence type="predicted"/>
<feature type="compositionally biased region" description="Basic residues" evidence="1">
    <location>
        <begin position="225"/>
        <end position="236"/>
    </location>
</feature>
<protein>
    <submittedName>
        <fullName evidence="2">Uncharacterized protein</fullName>
    </submittedName>
</protein>
<dbReference type="EMBL" id="HACM01008894">
    <property type="protein sequence ID" value="CRZ09336.1"/>
    <property type="molecule type" value="Transcribed_RNA"/>
</dbReference>
<feature type="compositionally biased region" description="Polar residues" evidence="1">
    <location>
        <begin position="316"/>
        <end position="329"/>
    </location>
</feature>
<feature type="compositionally biased region" description="Polar residues" evidence="1">
    <location>
        <begin position="257"/>
        <end position="268"/>
    </location>
</feature>
<sequence length="566" mass="60588">MAPPNFDSRDVVLSMILEFSQRIGSNDMYNAAASALAGREPYISQYRRAASIMVAKTIMSNIPISNEAPELEDLITGVKRISAMADIWGPISHADSVLQHLGTQIAIESLKDGVLSTSEAIEAFVNLVPEEIQNAVMRVRDKVAMSADPISMLEKVSLRSPYKAAALYIHEWLRSMVTMGDEPCRLEEIFSILVGDLSKSEPGDLSTFYRTDPKDYISQLETHHPPHLRPSKRRKSKDLLPISSGSNPIPKKLSKIRPTSSPKATRTPSPEAPRQVVAGRMQVERSLSNHSPVLVSNASSPKSAPMSASKTMLSIAANSKRSPKTISTISASSPAQELLSKAASSSRVVPGSVSKVTSVSFSKTTAAGVPKTTPSSKSKTILKPVSQSPPAPLVSLTKRASTPVSQTTPSPISKIGSSPLPKSTPASVSIATPSPLPKTVFETAATSRSKITSSPRPRNTTIATSRIAAPVSTNIPASTADAASPIVVSPSTSSYPKTPSSSARCLRFPGGADAATMPTSASSSEFARPLTLVELRALYPGTNKQFRSIWKQTHPNVMRYLRERRM</sequence>
<reference evidence="2" key="1">
    <citation type="submission" date="2015-04" db="EMBL/GenBank/DDBJ databases">
        <title>The genome sequence of the plant pathogenic Rhizarian Plasmodiophora brassicae reveals insights in its biotrophic life cycle and the origin of chitin synthesis.</title>
        <authorList>
            <person name="Schwelm A."/>
            <person name="Fogelqvist J."/>
            <person name="Knaust A."/>
            <person name="Julke S."/>
            <person name="Lilja T."/>
            <person name="Dhandapani V."/>
            <person name="Bonilla-Rosso G."/>
            <person name="Karlsson M."/>
            <person name="Shevchenko A."/>
            <person name="Choi S.R."/>
            <person name="Kim H.G."/>
            <person name="Park J.Y."/>
            <person name="Lim Y.P."/>
            <person name="Ludwig-Muller J."/>
            <person name="Dixelius C."/>
        </authorList>
    </citation>
    <scope>NUCLEOTIDE SEQUENCE</scope>
    <source>
        <tissue evidence="2">Potato root galls</tissue>
    </source>
</reference>
<accession>A0A0H5R674</accession>
<feature type="compositionally biased region" description="Polar residues" evidence="1">
    <location>
        <begin position="420"/>
        <end position="432"/>
    </location>
</feature>